<sequence length="311" mass="34263">MTLPAPPKRSTLCTFPDGTPRTKAPPSPDGKRIVFFDIDNCLYSKECGIAQLMVGKIRAYFRKLGLSDDEARDLHNHYYKEYGLAIRGLVRHHKVDPLDYDKHCDASLPLETVLKVDPELQHLLASIDREKCHVWALTNAYVFHATRVLQLLGISHFFEGVVSCDYGAGDFSCKPESAFFNEALSHISSPPPPVSDLYFVDDSALNVRGANALGWGHCVLFDESGSEETRLAHETPNRIGNGHGGAGDGVMCEEEENAEVAVKAAEDKQVNAPRISVVHRLHELRRVWPEVFKPDPDAASSTARSNGSAAT</sequence>
<proteinExistence type="predicted"/>
<dbReference type="GO" id="GO:0009166">
    <property type="term" value="P:nucleotide catabolic process"/>
    <property type="evidence" value="ECO:0007669"/>
    <property type="project" value="TreeGrafter"/>
</dbReference>
<dbReference type="GO" id="GO:0008252">
    <property type="term" value="F:nucleotidase activity"/>
    <property type="evidence" value="ECO:0007669"/>
    <property type="project" value="TreeGrafter"/>
</dbReference>
<accession>A0A9P6W0I4</accession>
<evidence type="ECO:0008006" key="4">
    <source>
        <dbReference type="Google" id="ProtNLM"/>
    </source>
</evidence>
<reference evidence="2 3" key="1">
    <citation type="submission" date="2020-11" db="EMBL/GenBank/DDBJ databases">
        <title>Kefir isolates.</title>
        <authorList>
            <person name="Marcisauskas S."/>
            <person name="Kim Y."/>
            <person name="Blasche S."/>
        </authorList>
    </citation>
    <scope>NUCLEOTIDE SEQUENCE [LARGE SCALE GENOMIC DNA]</scope>
    <source>
        <strain evidence="2 3">KR</strain>
    </source>
</reference>
<feature type="compositionally biased region" description="Polar residues" evidence="1">
    <location>
        <begin position="299"/>
        <end position="311"/>
    </location>
</feature>
<dbReference type="EMBL" id="PUHQ01000060">
    <property type="protein sequence ID" value="KAG0658939.1"/>
    <property type="molecule type" value="Genomic_DNA"/>
</dbReference>
<dbReference type="NCBIfam" id="TIGR01993">
    <property type="entry name" value="Pyr-5-nucltdase"/>
    <property type="match status" value="1"/>
</dbReference>
<dbReference type="InterPro" id="IPR023214">
    <property type="entry name" value="HAD_sf"/>
</dbReference>
<dbReference type="SFLD" id="SFLDS00003">
    <property type="entry name" value="Haloacid_Dehalogenase"/>
    <property type="match status" value="1"/>
</dbReference>
<dbReference type="Pfam" id="PF00702">
    <property type="entry name" value="Hydrolase"/>
    <property type="match status" value="1"/>
</dbReference>
<protein>
    <recommendedName>
        <fullName evidence="4">Pyrimidine 5-nucleotidase</fullName>
    </recommendedName>
</protein>
<dbReference type="Gene3D" id="3.40.50.1000">
    <property type="entry name" value="HAD superfamily/HAD-like"/>
    <property type="match status" value="1"/>
</dbReference>
<evidence type="ECO:0000313" key="2">
    <source>
        <dbReference type="EMBL" id="KAG0658939.1"/>
    </source>
</evidence>
<keyword evidence="3" id="KW-1185">Reference proteome</keyword>
<feature type="region of interest" description="Disordered" evidence="1">
    <location>
        <begin position="1"/>
        <end position="28"/>
    </location>
</feature>
<dbReference type="AlphaFoldDB" id="A0A9P6W0I4"/>
<dbReference type="InterPro" id="IPR010237">
    <property type="entry name" value="Pyr-5-nucltdase"/>
</dbReference>
<dbReference type="InterPro" id="IPR036412">
    <property type="entry name" value="HAD-like_sf"/>
</dbReference>
<feature type="region of interest" description="Disordered" evidence="1">
    <location>
        <begin position="291"/>
        <end position="311"/>
    </location>
</feature>
<dbReference type="Gene3D" id="1.10.150.450">
    <property type="match status" value="1"/>
</dbReference>
<gene>
    <name evidence="2" type="ORF">C6P46_005559</name>
</gene>
<dbReference type="Proteomes" id="UP000777482">
    <property type="component" value="Unassembled WGS sequence"/>
</dbReference>
<name>A0A9P6W0I4_RHOMI</name>
<dbReference type="SFLD" id="SFLDG01129">
    <property type="entry name" value="C1.5:_HAD__Beta-PGM__Phosphata"/>
    <property type="match status" value="1"/>
</dbReference>
<comment type="caution">
    <text evidence="2">The sequence shown here is derived from an EMBL/GenBank/DDBJ whole genome shotgun (WGS) entry which is preliminary data.</text>
</comment>
<dbReference type="PANTHER" id="PTHR47438:SF1">
    <property type="entry name" value="PHOSPHATE METABOLISM PROTEIN 8-RELATED"/>
    <property type="match status" value="1"/>
</dbReference>
<dbReference type="SUPFAM" id="SSF56784">
    <property type="entry name" value="HAD-like"/>
    <property type="match status" value="1"/>
</dbReference>
<dbReference type="GO" id="GO:0006206">
    <property type="term" value="P:pyrimidine nucleobase metabolic process"/>
    <property type="evidence" value="ECO:0007669"/>
    <property type="project" value="TreeGrafter"/>
</dbReference>
<dbReference type="OrthoDB" id="1065058at2759"/>
<dbReference type="SFLD" id="SFLDG01132">
    <property type="entry name" value="C1.5.3:_5'-Nucleotidase_Like"/>
    <property type="match status" value="1"/>
</dbReference>
<dbReference type="InterPro" id="IPR052791">
    <property type="entry name" value="SSM1_domain"/>
</dbReference>
<dbReference type="PANTHER" id="PTHR47438">
    <property type="entry name" value="PHOSPHATE METABOLISM PROTEIN 8-RELATED"/>
    <property type="match status" value="1"/>
</dbReference>
<organism evidence="2 3">
    <name type="scientific">Rhodotorula mucilaginosa</name>
    <name type="common">Yeast</name>
    <name type="synonym">Rhodotorula rubra</name>
    <dbReference type="NCBI Taxonomy" id="5537"/>
    <lineage>
        <taxon>Eukaryota</taxon>
        <taxon>Fungi</taxon>
        <taxon>Dikarya</taxon>
        <taxon>Basidiomycota</taxon>
        <taxon>Pucciniomycotina</taxon>
        <taxon>Microbotryomycetes</taxon>
        <taxon>Sporidiobolales</taxon>
        <taxon>Sporidiobolaceae</taxon>
        <taxon>Rhodotorula</taxon>
    </lineage>
</organism>
<evidence type="ECO:0000256" key="1">
    <source>
        <dbReference type="SAM" id="MobiDB-lite"/>
    </source>
</evidence>
<evidence type="ECO:0000313" key="3">
    <source>
        <dbReference type="Proteomes" id="UP000777482"/>
    </source>
</evidence>